<feature type="transmembrane region" description="Helical" evidence="9">
    <location>
        <begin position="139"/>
        <end position="157"/>
    </location>
</feature>
<gene>
    <name evidence="10" type="ORF">ENN47_04820</name>
</gene>
<evidence type="ECO:0000256" key="9">
    <source>
        <dbReference type="SAM" id="Phobius"/>
    </source>
</evidence>
<dbReference type="PANTHER" id="PTHR21716:SF53">
    <property type="entry name" value="PERMEASE PERM-RELATED"/>
    <property type="match status" value="1"/>
</dbReference>
<evidence type="ECO:0000256" key="8">
    <source>
        <dbReference type="SAM" id="MobiDB-lite"/>
    </source>
</evidence>
<evidence type="ECO:0000256" key="5">
    <source>
        <dbReference type="ARBA" id="ARBA00022692"/>
    </source>
</evidence>
<protein>
    <submittedName>
        <fullName evidence="10">AI-2E family transporter</fullName>
    </submittedName>
</protein>
<evidence type="ECO:0000313" key="10">
    <source>
        <dbReference type="EMBL" id="HDP77505.1"/>
    </source>
</evidence>
<feature type="transmembrane region" description="Helical" evidence="9">
    <location>
        <begin position="289"/>
        <end position="318"/>
    </location>
</feature>
<evidence type="ECO:0000256" key="3">
    <source>
        <dbReference type="ARBA" id="ARBA00022448"/>
    </source>
</evidence>
<dbReference type="PANTHER" id="PTHR21716">
    <property type="entry name" value="TRANSMEMBRANE PROTEIN"/>
    <property type="match status" value="1"/>
</dbReference>
<evidence type="ECO:0000256" key="1">
    <source>
        <dbReference type="ARBA" id="ARBA00004651"/>
    </source>
</evidence>
<feature type="transmembrane region" description="Helical" evidence="9">
    <location>
        <begin position="28"/>
        <end position="47"/>
    </location>
</feature>
<feature type="transmembrane region" description="Helical" evidence="9">
    <location>
        <begin position="193"/>
        <end position="215"/>
    </location>
</feature>
<comment type="subcellular location">
    <subcellularLocation>
        <location evidence="1">Cell membrane</location>
        <topology evidence="1">Multi-pass membrane protein</topology>
    </subcellularLocation>
</comment>
<keyword evidence="4" id="KW-1003">Cell membrane</keyword>
<name>A0A7C1H3C2_9BACT</name>
<keyword evidence="7 9" id="KW-0472">Membrane</keyword>
<dbReference type="Proteomes" id="UP000886198">
    <property type="component" value="Unassembled WGS sequence"/>
</dbReference>
<dbReference type="Pfam" id="PF01594">
    <property type="entry name" value="AI-2E_transport"/>
    <property type="match status" value="1"/>
</dbReference>
<dbReference type="AlphaFoldDB" id="A0A7C1H3C2"/>
<feature type="region of interest" description="Disordered" evidence="8">
    <location>
        <begin position="338"/>
        <end position="364"/>
    </location>
</feature>
<keyword evidence="5 9" id="KW-0812">Transmembrane</keyword>
<evidence type="ECO:0000256" key="7">
    <source>
        <dbReference type="ARBA" id="ARBA00023136"/>
    </source>
</evidence>
<dbReference type="GO" id="GO:0005886">
    <property type="term" value="C:plasma membrane"/>
    <property type="evidence" value="ECO:0007669"/>
    <property type="project" value="UniProtKB-SubCell"/>
</dbReference>
<evidence type="ECO:0000256" key="6">
    <source>
        <dbReference type="ARBA" id="ARBA00022989"/>
    </source>
</evidence>
<keyword evidence="6 9" id="KW-1133">Transmembrane helix</keyword>
<dbReference type="GO" id="GO:0055085">
    <property type="term" value="P:transmembrane transport"/>
    <property type="evidence" value="ECO:0007669"/>
    <property type="project" value="TreeGrafter"/>
</dbReference>
<feature type="transmembrane region" description="Helical" evidence="9">
    <location>
        <begin position="5"/>
        <end position="22"/>
    </location>
</feature>
<keyword evidence="3" id="KW-0813">Transport</keyword>
<sequence length="364" mass="40444">MEKTRLWILGYFIAIFSTLFLFPMTSRVIGLAFLFSLIINAPSAFVTKKTSKTALGIITGLVLLFFLFFLVYSAIPITINGIRSIATEMDALFKDGRFEEWLERLPPFIADSVTDLAQRASQWLSGAAIELGRYVASNITSWITGIILMIVAAFVIARRTGILRRKVPILFPGCNQSRVTGFLDSLYTDFQTYVAGQVLISVIEGIMIGAGAAIVGIPNALFLGLLAGITNFIPFLGVVVTTIPMLVLGYVQNGIWGVIGGAIVLLIANQIDMWLLSPRILSHRVKINWFVVLVSLVAFGELIGIFGVLFAVPLILFIKRFWKEFVIKERSDHDWESTIETGTKKVKEENPRLREENQTSSQED</sequence>
<organism evidence="10">
    <name type="scientific">Mesotoga infera</name>
    <dbReference type="NCBI Taxonomy" id="1236046"/>
    <lineage>
        <taxon>Bacteria</taxon>
        <taxon>Thermotogati</taxon>
        <taxon>Thermotogota</taxon>
        <taxon>Thermotogae</taxon>
        <taxon>Kosmotogales</taxon>
        <taxon>Kosmotogaceae</taxon>
        <taxon>Mesotoga</taxon>
    </lineage>
</organism>
<accession>A0A7C1H3C2</accession>
<feature type="compositionally biased region" description="Basic and acidic residues" evidence="8">
    <location>
        <begin position="338"/>
        <end position="357"/>
    </location>
</feature>
<feature type="transmembrane region" description="Helical" evidence="9">
    <location>
        <begin position="54"/>
        <end position="75"/>
    </location>
</feature>
<comment type="similarity">
    <text evidence="2">Belongs to the autoinducer-2 exporter (AI-2E) (TC 2.A.86) family.</text>
</comment>
<reference evidence="10" key="1">
    <citation type="journal article" date="2020" name="mSystems">
        <title>Genome- and Community-Level Interaction Insights into Carbon Utilization and Element Cycling Functions of Hydrothermarchaeota in Hydrothermal Sediment.</title>
        <authorList>
            <person name="Zhou Z."/>
            <person name="Liu Y."/>
            <person name="Xu W."/>
            <person name="Pan J."/>
            <person name="Luo Z.H."/>
            <person name="Li M."/>
        </authorList>
    </citation>
    <scope>NUCLEOTIDE SEQUENCE [LARGE SCALE GENOMIC DNA]</scope>
    <source>
        <strain evidence="10">SpSt-1179</strain>
    </source>
</reference>
<evidence type="ECO:0000256" key="2">
    <source>
        <dbReference type="ARBA" id="ARBA00009773"/>
    </source>
</evidence>
<feature type="transmembrane region" description="Helical" evidence="9">
    <location>
        <begin position="221"/>
        <end position="248"/>
    </location>
</feature>
<dbReference type="EMBL" id="DSBT01000126">
    <property type="protein sequence ID" value="HDP77505.1"/>
    <property type="molecule type" value="Genomic_DNA"/>
</dbReference>
<comment type="caution">
    <text evidence="10">The sequence shown here is derived from an EMBL/GenBank/DDBJ whole genome shotgun (WGS) entry which is preliminary data.</text>
</comment>
<proteinExistence type="inferred from homology"/>
<feature type="transmembrane region" description="Helical" evidence="9">
    <location>
        <begin position="255"/>
        <end position="277"/>
    </location>
</feature>
<evidence type="ECO:0000256" key="4">
    <source>
        <dbReference type="ARBA" id="ARBA00022475"/>
    </source>
</evidence>
<dbReference type="InterPro" id="IPR002549">
    <property type="entry name" value="AI-2E-like"/>
</dbReference>